<evidence type="ECO:0000256" key="8">
    <source>
        <dbReference type="ARBA" id="ARBA00047207"/>
    </source>
</evidence>
<comment type="subcellular location">
    <subcellularLocation>
        <location evidence="1">Cytoplasm</location>
    </subcellularLocation>
</comment>
<evidence type="ECO:0000259" key="9">
    <source>
        <dbReference type="PROSITE" id="PS50995"/>
    </source>
</evidence>
<dbReference type="STRING" id="1382798.PK35_01400"/>
<dbReference type="InterPro" id="IPR036388">
    <property type="entry name" value="WH-like_DNA-bd_sf"/>
</dbReference>
<accession>A0A0D7W6Z9</accession>
<evidence type="ECO:0000313" key="11">
    <source>
        <dbReference type="Proteomes" id="UP000032361"/>
    </source>
</evidence>
<reference evidence="10 11" key="1">
    <citation type="journal article" date="2015" name="Antonie Van Leeuwenhoek">
        <title>Tamlana nanhaiensis sp. nov., isolated from surface seawater collected from the South China Sea.</title>
        <authorList>
            <person name="Liu X."/>
            <person name="Lai Q."/>
            <person name="Du Y."/>
            <person name="Li G."/>
            <person name="Sun F."/>
            <person name="Shao Z."/>
        </authorList>
    </citation>
    <scope>NUCLEOTIDE SEQUENCE [LARGE SCALE GENOMIC DNA]</scope>
    <source>
        <strain evidence="10 11">FHC16</strain>
    </source>
</reference>
<dbReference type="Gene3D" id="1.10.10.10">
    <property type="entry name" value="Winged helix-like DNA-binding domain superfamily/Winged helix DNA-binding domain"/>
    <property type="match status" value="1"/>
</dbReference>
<keyword evidence="3" id="KW-0805">Transcription regulation</keyword>
<name>A0A0D7W6Z9_9FLAO</name>
<protein>
    <recommendedName>
        <fullName evidence="7">HTH-type transcriptional regulator SarZ</fullName>
    </recommendedName>
    <alternativeName>
        <fullName evidence="8">Staphylococcal accessory regulator Z</fullName>
    </alternativeName>
</protein>
<dbReference type="GO" id="GO:0003677">
    <property type="term" value="F:DNA binding"/>
    <property type="evidence" value="ECO:0007669"/>
    <property type="project" value="UniProtKB-KW"/>
</dbReference>
<dbReference type="OrthoDB" id="9806864at2"/>
<organism evidence="10 11">
    <name type="scientific">Neotamlana nanhaiensis</name>
    <dbReference type="NCBI Taxonomy" id="1382798"/>
    <lineage>
        <taxon>Bacteria</taxon>
        <taxon>Pseudomonadati</taxon>
        <taxon>Bacteroidota</taxon>
        <taxon>Flavobacteriia</taxon>
        <taxon>Flavobacteriales</taxon>
        <taxon>Flavobacteriaceae</taxon>
        <taxon>Neotamlana</taxon>
    </lineage>
</organism>
<dbReference type="PANTHER" id="PTHR42756">
    <property type="entry name" value="TRANSCRIPTIONAL REGULATOR, MARR"/>
    <property type="match status" value="1"/>
</dbReference>
<dbReference type="Pfam" id="PF22381">
    <property type="entry name" value="Staph_reg_Sar_Rot"/>
    <property type="match status" value="1"/>
</dbReference>
<evidence type="ECO:0000313" key="10">
    <source>
        <dbReference type="EMBL" id="KJD34478.1"/>
    </source>
</evidence>
<dbReference type="PRINTS" id="PR00598">
    <property type="entry name" value="HTHMARR"/>
</dbReference>
<dbReference type="AlphaFoldDB" id="A0A0D7W6Z9"/>
<evidence type="ECO:0000256" key="6">
    <source>
        <dbReference type="ARBA" id="ARBA00046337"/>
    </source>
</evidence>
<comment type="similarity">
    <text evidence="6">Belongs to the SarZ family.</text>
</comment>
<gene>
    <name evidence="10" type="ORF">PK35_01400</name>
</gene>
<dbReference type="PANTHER" id="PTHR42756:SF1">
    <property type="entry name" value="TRANSCRIPTIONAL REPRESSOR OF EMRAB OPERON"/>
    <property type="match status" value="1"/>
</dbReference>
<dbReference type="EMBL" id="JTDV01000001">
    <property type="protein sequence ID" value="KJD34478.1"/>
    <property type="molecule type" value="Genomic_DNA"/>
</dbReference>
<dbReference type="SMART" id="SM00347">
    <property type="entry name" value="HTH_MARR"/>
    <property type="match status" value="1"/>
</dbReference>
<evidence type="ECO:0000256" key="7">
    <source>
        <dbReference type="ARBA" id="ARBA00047188"/>
    </source>
</evidence>
<comment type="caution">
    <text evidence="10">The sequence shown here is derived from an EMBL/GenBank/DDBJ whole genome shotgun (WGS) entry which is preliminary data.</text>
</comment>
<dbReference type="InterPro" id="IPR055166">
    <property type="entry name" value="Transc_reg_Sar_Rot_HTH"/>
</dbReference>
<evidence type="ECO:0000256" key="4">
    <source>
        <dbReference type="ARBA" id="ARBA00023125"/>
    </source>
</evidence>
<dbReference type="FunFam" id="1.10.10.10:FF:000163">
    <property type="entry name" value="MarR family transcriptional regulator"/>
    <property type="match status" value="1"/>
</dbReference>
<proteinExistence type="inferred from homology"/>
<evidence type="ECO:0000256" key="2">
    <source>
        <dbReference type="ARBA" id="ARBA00022490"/>
    </source>
</evidence>
<dbReference type="PROSITE" id="PS50995">
    <property type="entry name" value="HTH_MARR_2"/>
    <property type="match status" value="1"/>
</dbReference>
<dbReference type="InterPro" id="IPR000835">
    <property type="entry name" value="HTH_MarR-typ"/>
</dbReference>
<keyword evidence="5" id="KW-0804">Transcription</keyword>
<keyword evidence="4" id="KW-0238">DNA-binding</keyword>
<feature type="domain" description="HTH marR-type" evidence="9">
    <location>
        <begin position="8"/>
        <end position="138"/>
    </location>
</feature>
<sequence length="141" mass="16035">MDDKLKINQQLCFPIYLLAKDIIALYRPLLNAIGLTYPQYLVMLVLWENHSQTVNTIGKKLSLDSGTLTPLLKRLQQKELVIRTRSSEDERVVNITLTNKGALLKNNAQCIPEQMVEAMNVSIEDLTSLKELVIKILNSKK</sequence>
<evidence type="ECO:0000256" key="1">
    <source>
        <dbReference type="ARBA" id="ARBA00004496"/>
    </source>
</evidence>
<evidence type="ECO:0000256" key="5">
    <source>
        <dbReference type="ARBA" id="ARBA00023163"/>
    </source>
</evidence>
<dbReference type="RefSeq" id="WP_044624862.1">
    <property type="nucleotide sequence ID" value="NZ_JTDV01000001.1"/>
</dbReference>
<dbReference type="GO" id="GO:0005737">
    <property type="term" value="C:cytoplasm"/>
    <property type="evidence" value="ECO:0007669"/>
    <property type="project" value="UniProtKB-SubCell"/>
</dbReference>
<evidence type="ECO:0000256" key="3">
    <source>
        <dbReference type="ARBA" id="ARBA00023015"/>
    </source>
</evidence>
<dbReference type="PATRIC" id="fig|1382798.3.peg.283"/>
<dbReference type="InterPro" id="IPR036390">
    <property type="entry name" value="WH_DNA-bd_sf"/>
</dbReference>
<keyword evidence="11" id="KW-1185">Reference proteome</keyword>
<dbReference type="GO" id="GO:0003700">
    <property type="term" value="F:DNA-binding transcription factor activity"/>
    <property type="evidence" value="ECO:0007669"/>
    <property type="project" value="InterPro"/>
</dbReference>
<keyword evidence="2" id="KW-0963">Cytoplasm</keyword>
<dbReference type="Proteomes" id="UP000032361">
    <property type="component" value="Unassembled WGS sequence"/>
</dbReference>
<dbReference type="SUPFAM" id="SSF46785">
    <property type="entry name" value="Winged helix' DNA-binding domain"/>
    <property type="match status" value="1"/>
</dbReference>